<sequence length="304" mass="30132">MTSPVPMSVAVVIPAKDEAERIAPTVTAAAGLPHVDLVIVVDDGSGDATARLAEAAGARVVRHESNHGKAAAMMTGAKYAAAHDDPLAPRAVLFVDADLGASAANLAALIGPVLAGEADLTVANIPRANSSGGGGRVVRLAQRTVAARTGRQFAQPLNGMRCITRPALASALPLASGWGVEVGMLLDVLAAGHRVVEVPVEFTHRATGTDLAGVLHRGKQMRDVARVAAGRRGRAGGRGNVAGMGGADAAGGAEHDAGGDKQGGGGDDQRAAGGDNQGGGGDNRGAGDNQGGSGDDQRAAGRGD</sequence>
<protein>
    <recommendedName>
        <fullName evidence="8">Glucosyl-3-phosphoglycerate synthase</fullName>
        <ecNumber evidence="7">2.4.1.266</ecNumber>
    </recommendedName>
</protein>
<keyword evidence="6" id="KW-0460">Magnesium</keyword>
<evidence type="ECO:0000313" key="14">
    <source>
        <dbReference type="Proteomes" id="UP001501475"/>
    </source>
</evidence>
<evidence type="ECO:0000259" key="12">
    <source>
        <dbReference type="Pfam" id="PF00535"/>
    </source>
</evidence>
<evidence type="ECO:0000256" key="1">
    <source>
        <dbReference type="ARBA" id="ARBA00001936"/>
    </source>
</evidence>
<dbReference type="Proteomes" id="UP001501475">
    <property type="component" value="Unassembled WGS sequence"/>
</dbReference>
<dbReference type="Gene3D" id="3.90.550.10">
    <property type="entry name" value="Spore Coat Polysaccharide Biosynthesis Protein SpsA, Chain A"/>
    <property type="match status" value="1"/>
</dbReference>
<name>A0ABN2JZ74_9MICO</name>
<feature type="region of interest" description="Disordered" evidence="11">
    <location>
        <begin position="230"/>
        <end position="304"/>
    </location>
</feature>
<evidence type="ECO:0000256" key="6">
    <source>
        <dbReference type="ARBA" id="ARBA00022842"/>
    </source>
</evidence>
<dbReference type="CDD" id="cd04179">
    <property type="entry name" value="DPM_DPG-synthase_like"/>
    <property type="match status" value="1"/>
</dbReference>
<dbReference type="EMBL" id="BAAAPN010000003">
    <property type="protein sequence ID" value="GAA1744454.1"/>
    <property type="molecule type" value="Genomic_DNA"/>
</dbReference>
<evidence type="ECO:0000256" key="3">
    <source>
        <dbReference type="ARBA" id="ARBA00006739"/>
    </source>
</evidence>
<organism evidence="13 14">
    <name type="scientific">Nostocoides vanveenii</name>
    <dbReference type="NCBI Taxonomy" id="330835"/>
    <lineage>
        <taxon>Bacteria</taxon>
        <taxon>Bacillati</taxon>
        <taxon>Actinomycetota</taxon>
        <taxon>Actinomycetes</taxon>
        <taxon>Micrococcales</taxon>
        <taxon>Intrasporangiaceae</taxon>
        <taxon>Nostocoides</taxon>
    </lineage>
</organism>
<evidence type="ECO:0000256" key="8">
    <source>
        <dbReference type="ARBA" id="ARBA00040894"/>
    </source>
</evidence>
<comment type="cofactor">
    <cofactor evidence="1">
        <name>Mn(2+)</name>
        <dbReference type="ChEBI" id="CHEBI:29035"/>
    </cofactor>
</comment>
<dbReference type="InterPro" id="IPR050256">
    <property type="entry name" value="Glycosyltransferase_2"/>
</dbReference>
<comment type="caution">
    <text evidence="13">The sequence shown here is derived from an EMBL/GenBank/DDBJ whole genome shotgun (WGS) entry which is preliminary data.</text>
</comment>
<dbReference type="SUPFAM" id="SSF53448">
    <property type="entry name" value="Nucleotide-diphospho-sugar transferases"/>
    <property type="match status" value="1"/>
</dbReference>
<evidence type="ECO:0000256" key="9">
    <source>
        <dbReference type="ARBA" id="ARBA00048689"/>
    </source>
</evidence>
<dbReference type="PANTHER" id="PTHR48090:SF10">
    <property type="entry name" value="GLUCOSYL-3-PHOSPHOGLYCERATE SYNTHASE"/>
    <property type="match status" value="1"/>
</dbReference>
<comment type="catalytic activity">
    <reaction evidence="9">
        <text>(2R)-3-phosphoglycerate + UDP-alpha-D-glucose = (2R)-2-O-(alpha-D-glucopyranosyl)-3-phospho-glycerate + UDP + H(+)</text>
        <dbReference type="Rhea" id="RHEA:31319"/>
        <dbReference type="ChEBI" id="CHEBI:15378"/>
        <dbReference type="ChEBI" id="CHEBI:58223"/>
        <dbReference type="ChEBI" id="CHEBI:58272"/>
        <dbReference type="ChEBI" id="CHEBI:58885"/>
        <dbReference type="ChEBI" id="CHEBI:62600"/>
        <dbReference type="EC" id="2.4.1.266"/>
    </reaction>
    <physiologicalReaction direction="left-to-right" evidence="9">
        <dbReference type="Rhea" id="RHEA:31320"/>
    </physiologicalReaction>
</comment>
<comment type="similarity">
    <text evidence="3">Belongs to the glycosyltransferase 2 family.</text>
</comment>
<evidence type="ECO:0000256" key="5">
    <source>
        <dbReference type="ARBA" id="ARBA00022679"/>
    </source>
</evidence>
<evidence type="ECO:0000256" key="4">
    <source>
        <dbReference type="ARBA" id="ARBA00022676"/>
    </source>
</evidence>
<gene>
    <name evidence="13" type="ORF">GCM10009810_01370</name>
</gene>
<proteinExistence type="inferred from homology"/>
<evidence type="ECO:0000256" key="11">
    <source>
        <dbReference type="SAM" id="MobiDB-lite"/>
    </source>
</evidence>
<dbReference type="RefSeq" id="WP_344060666.1">
    <property type="nucleotide sequence ID" value="NZ_BAAAPN010000003.1"/>
</dbReference>
<feature type="domain" description="Glycosyltransferase 2-like" evidence="12">
    <location>
        <begin position="11"/>
        <end position="156"/>
    </location>
</feature>
<accession>A0ABN2JZ74</accession>
<feature type="compositionally biased region" description="Basic and acidic residues" evidence="11">
    <location>
        <begin position="295"/>
        <end position="304"/>
    </location>
</feature>
<keyword evidence="4" id="KW-0328">Glycosyltransferase</keyword>
<dbReference type="Pfam" id="PF00535">
    <property type="entry name" value="Glycos_transf_2"/>
    <property type="match status" value="1"/>
</dbReference>
<keyword evidence="14" id="KW-1185">Reference proteome</keyword>
<dbReference type="PANTHER" id="PTHR48090">
    <property type="entry name" value="UNDECAPRENYL-PHOSPHATE 4-DEOXY-4-FORMAMIDO-L-ARABINOSE TRANSFERASE-RELATED"/>
    <property type="match status" value="1"/>
</dbReference>
<feature type="compositionally biased region" description="Gly residues" evidence="11">
    <location>
        <begin position="275"/>
        <end position="294"/>
    </location>
</feature>
<evidence type="ECO:0000313" key="13">
    <source>
        <dbReference type="EMBL" id="GAA1744454.1"/>
    </source>
</evidence>
<dbReference type="InterPro" id="IPR029044">
    <property type="entry name" value="Nucleotide-diphossugar_trans"/>
</dbReference>
<feature type="compositionally biased region" description="Gly residues" evidence="11">
    <location>
        <begin position="236"/>
        <end position="249"/>
    </location>
</feature>
<evidence type="ECO:0000256" key="7">
    <source>
        <dbReference type="ARBA" id="ARBA00039022"/>
    </source>
</evidence>
<comment type="catalytic activity">
    <reaction evidence="10">
        <text>an NDP-alpha-D-glucose + (2R)-3-phosphoglycerate = (2R)-2-O-(alpha-D-glucopyranosyl)-3-phospho-glycerate + a ribonucleoside 5'-diphosphate + H(+)</text>
        <dbReference type="Rhea" id="RHEA:47244"/>
        <dbReference type="ChEBI" id="CHEBI:15378"/>
        <dbReference type="ChEBI" id="CHEBI:57930"/>
        <dbReference type="ChEBI" id="CHEBI:58272"/>
        <dbReference type="ChEBI" id="CHEBI:62600"/>
        <dbReference type="ChEBI" id="CHEBI:76533"/>
        <dbReference type="EC" id="2.4.1.266"/>
    </reaction>
    <physiologicalReaction direction="left-to-right" evidence="10">
        <dbReference type="Rhea" id="RHEA:47245"/>
    </physiologicalReaction>
</comment>
<dbReference type="InterPro" id="IPR001173">
    <property type="entry name" value="Glyco_trans_2-like"/>
</dbReference>
<reference evidence="13 14" key="1">
    <citation type="journal article" date="2019" name="Int. J. Syst. Evol. Microbiol.">
        <title>The Global Catalogue of Microorganisms (GCM) 10K type strain sequencing project: providing services to taxonomists for standard genome sequencing and annotation.</title>
        <authorList>
            <consortium name="The Broad Institute Genomics Platform"/>
            <consortium name="The Broad Institute Genome Sequencing Center for Infectious Disease"/>
            <person name="Wu L."/>
            <person name="Ma J."/>
        </authorList>
    </citation>
    <scope>NUCLEOTIDE SEQUENCE [LARGE SCALE GENOMIC DNA]</scope>
    <source>
        <strain evidence="13 14">JCM 15591</strain>
    </source>
</reference>
<evidence type="ECO:0000256" key="2">
    <source>
        <dbReference type="ARBA" id="ARBA00001946"/>
    </source>
</evidence>
<dbReference type="EC" id="2.4.1.266" evidence="7"/>
<comment type="cofactor">
    <cofactor evidence="2">
        <name>Mg(2+)</name>
        <dbReference type="ChEBI" id="CHEBI:18420"/>
    </cofactor>
</comment>
<evidence type="ECO:0000256" key="10">
    <source>
        <dbReference type="ARBA" id="ARBA00048997"/>
    </source>
</evidence>
<keyword evidence="5" id="KW-0808">Transferase</keyword>